<accession>A0A9X2W291</accession>
<evidence type="ECO:0000313" key="2">
    <source>
        <dbReference type="Proteomes" id="UP001142648"/>
    </source>
</evidence>
<comment type="caution">
    <text evidence="1">The sequence shown here is derived from an EMBL/GenBank/DDBJ whole genome shotgun (WGS) entry which is preliminary data.</text>
</comment>
<organism evidence="1 2">
    <name type="scientific">Tsuneonella litorea</name>
    <dbReference type="NCBI Taxonomy" id="2976475"/>
    <lineage>
        <taxon>Bacteria</taxon>
        <taxon>Pseudomonadati</taxon>
        <taxon>Pseudomonadota</taxon>
        <taxon>Alphaproteobacteria</taxon>
        <taxon>Sphingomonadales</taxon>
        <taxon>Erythrobacteraceae</taxon>
        <taxon>Tsuneonella</taxon>
    </lineage>
</organism>
<dbReference type="AlphaFoldDB" id="A0A9X2W291"/>
<dbReference type="Proteomes" id="UP001142648">
    <property type="component" value="Unassembled WGS sequence"/>
</dbReference>
<name>A0A9X2W291_9SPHN</name>
<reference evidence="1" key="1">
    <citation type="submission" date="2022-09" db="EMBL/GenBank/DDBJ databases">
        <title>The genome sequence of Tsuneonella sp. YG55.</title>
        <authorList>
            <person name="Liu Y."/>
        </authorList>
    </citation>
    <scope>NUCLEOTIDE SEQUENCE</scope>
    <source>
        <strain evidence="1">YG55</strain>
    </source>
</reference>
<dbReference type="EMBL" id="JAOAMV010000004">
    <property type="protein sequence ID" value="MCT2559243.1"/>
    <property type="molecule type" value="Genomic_DNA"/>
</dbReference>
<protein>
    <submittedName>
        <fullName evidence="1">Uncharacterized protein</fullName>
    </submittedName>
</protein>
<gene>
    <name evidence="1" type="ORF">N0B51_09625</name>
</gene>
<evidence type="ECO:0000313" key="1">
    <source>
        <dbReference type="EMBL" id="MCT2559243.1"/>
    </source>
</evidence>
<sequence length="188" mass="20540">MKGRDLLAEMEAAASRVRLPHLERLRALGVPYESLGALGRDEHTFGAGRAVLGSDGLFQPDEHGEPVVIQAVNDDLVRKHGEVGLIDLIAWRTDEPARWWWRTGSAWALGFELLDGDEPVVVVATPCDWLAAAGRACCILDWSERSPAWPAMRAGPPLSFTNDTLRQRVRNALVATAPLPSMEIADVA</sequence>
<keyword evidence="2" id="KW-1185">Reference proteome</keyword>
<proteinExistence type="predicted"/>
<dbReference type="RefSeq" id="WP_259962115.1">
    <property type="nucleotide sequence ID" value="NZ_JAOAMV010000004.1"/>
</dbReference>